<dbReference type="EMBL" id="KN833014">
    <property type="protein sequence ID" value="KIM78752.1"/>
    <property type="molecule type" value="Genomic_DNA"/>
</dbReference>
<keyword evidence="2" id="KW-1185">Reference proteome</keyword>
<protein>
    <submittedName>
        <fullName evidence="1">Uncharacterized protein</fullName>
    </submittedName>
</protein>
<proteinExistence type="predicted"/>
<reference evidence="1 2" key="1">
    <citation type="submission" date="2014-04" db="EMBL/GenBank/DDBJ databases">
        <authorList>
            <consortium name="DOE Joint Genome Institute"/>
            <person name="Kuo A."/>
            <person name="Tarkka M."/>
            <person name="Buscot F."/>
            <person name="Kohler A."/>
            <person name="Nagy L.G."/>
            <person name="Floudas D."/>
            <person name="Copeland A."/>
            <person name="Barry K.W."/>
            <person name="Cichocki N."/>
            <person name="Veneault-Fourrey C."/>
            <person name="LaButti K."/>
            <person name="Lindquist E.A."/>
            <person name="Lipzen A."/>
            <person name="Lundell T."/>
            <person name="Morin E."/>
            <person name="Murat C."/>
            <person name="Sun H."/>
            <person name="Tunlid A."/>
            <person name="Henrissat B."/>
            <person name="Grigoriev I.V."/>
            <person name="Hibbett D.S."/>
            <person name="Martin F."/>
            <person name="Nordberg H.P."/>
            <person name="Cantor M.N."/>
            <person name="Hua S.X."/>
        </authorList>
    </citation>
    <scope>NUCLEOTIDE SEQUENCE [LARGE SCALE GENOMIC DNA]</scope>
    <source>
        <strain evidence="1 2">F 1598</strain>
    </source>
</reference>
<gene>
    <name evidence="1" type="ORF">PILCRDRAFT_10969</name>
</gene>
<dbReference type="Proteomes" id="UP000054166">
    <property type="component" value="Unassembled WGS sequence"/>
</dbReference>
<dbReference type="InParanoid" id="A0A0C3BN67"/>
<sequence>MHIIRLRPYFALFFALSHVPPLKFVVHLHIYAHYNQVGRLPLCISTSTCAPPPKTSVHLLIYVFYKDQVGSCLALSSQVCYEGQSPMGFHGVLIIS</sequence>
<dbReference type="AlphaFoldDB" id="A0A0C3BN67"/>
<evidence type="ECO:0000313" key="1">
    <source>
        <dbReference type="EMBL" id="KIM78752.1"/>
    </source>
</evidence>
<accession>A0A0C3BN67</accession>
<name>A0A0C3BN67_PILCF</name>
<evidence type="ECO:0000313" key="2">
    <source>
        <dbReference type="Proteomes" id="UP000054166"/>
    </source>
</evidence>
<reference evidence="2" key="2">
    <citation type="submission" date="2015-01" db="EMBL/GenBank/DDBJ databases">
        <title>Evolutionary Origins and Diversification of the Mycorrhizal Mutualists.</title>
        <authorList>
            <consortium name="DOE Joint Genome Institute"/>
            <consortium name="Mycorrhizal Genomics Consortium"/>
            <person name="Kohler A."/>
            <person name="Kuo A."/>
            <person name="Nagy L.G."/>
            <person name="Floudas D."/>
            <person name="Copeland A."/>
            <person name="Barry K.W."/>
            <person name="Cichocki N."/>
            <person name="Veneault-Fourrey C."/>
            <person name="LaButti K."/>
            <person name="Lindquist E.A."/>
            <person name="Lipzen A."/>
            <person name="Lundell T."/>
            <person name="Morin E."/>
            <person name="Murat C."/>
            <person name="Riley R."/>
            <person name="Ohm R."/>
            <person name="Sun H."/>
            <person name="Tunlid A."/>
            <person name="Henrissat B."/>
            <person name="Grigoriev I.V."/>
            <person name="Hibbett D.S."/>
            <person name="Martin F."/>
        </authorList>
    </citation>
    <scope>NUCLEOTIDE SEQUENCE [LARGE SCALE GENOMIC DNA]</scope>
    <source>
        <strain evidence="2">F 1598</strain>
    </source>
</reference>
<organism evidence="1 2">
    <name type="scientific">Piloderma croceum (strain F 1598)</name>
    <dbReference type="NCBI Taxonomy" id="765440"/>
    <lineage>
        <taxon>Eukaryota</taxon>
        <taxon>Fungi</taxon>
        <taxon>Dikarya</taxon>
        <taxon>Basidiomycota</taxon>
        <taxon>Agaricomycotina</taxon>
        <taxon>Agaricomycetes</taxon>
        <taxon>Agaricomycetidae</taxon>
        <taxon>Atheliales</taxon>
        <taxon>Atheliaceae</taxon>
        <taxon>Piloderma</taxon>
    </lineage>
</organism>
<dbReference type="HOGENOM" id="CLU_2360487_0_0_1"/>